<dbReference type="Proteomes" id="UP000198406">
    <property type="component" value="Unassembled WGS sequence"/>
</dbReference>
<evidence type="ECO:0000313" key="6">
    <source>
        <dbReference type="Proteomes" id="UP000198406"/>
    </source>
</evidence>
<reference evidence="5 6" key="1">
    <citation type="journal article" date="2015" name="Plant Cell">
        <title>Oil accumulation by the oleaginous diatom Fistulifera solaris as revealed by the genome and transcriptome.</title>
        <authorList>
            <person name="Tanaka T."/>
            <person name="Maeda Y."/>
            <person name="Veluchamy A."/>
            <person name="Tanaka M."/>
            <person name="Abida H."/>
            <person name="Marechal E."/>
            <person name="Bowler C."/>
            <person name="Muto M."/>
            <person name="Sunaga Y."/>
            <person name="Tanaka M."/>
            <person name="Yoshino T."/>
            <person name="Taniguchi T."/>
            <person name="Fukuda Y."/>
            <person name="Nemoto M."/>
            <person name="Matsumoto M."/>
            <person name="Wong P.S."/>
            <person name="Aburatani S."/>
            <person name="Fujibuchi W."/>
        </authorList>
    </citation>
    <scope>NUCLEOTIDE SEQUENCE [LARGE SCALE GENOMIC DNA]</scope>
    <source>
        <strain evidence="5 6">JPCC DA0580</strain>
    </source>
</reference>
<sequence length="277" mass="31777">MKRSRLLSNRKPWRSRFFSSHSSSDIIQGPSWLRTSVYRPSPSLVILPGLRSLPFWTQLDDNHNTRVAYQDPQITHAVQFLEQHATDISNEYLQTVNMPSSDYPHTTEHATLHTGQWDWHSFVQKGQIQSAFAQHFPMTASLLLQLNHEGLLFTGTPFGYAFFSTLHASSKIAAHTAPMNFRLRVHLPLQVPEHTSSTTERPACGIRVGPLTRTWHEGKALVLDDSYEHEVWNETSSQRVVLLVDLWHPDVTLVERKEIVALFDHAQQQGWWSNPSK</sequence>
<dbReference type="InterPro" id="IPR051821">
    <property type="entry name" value="Asp/Asn_beta-hydroxylase"/>
</dbReference>
<dbReference type="AlphaFoldDB" id="A0A1Z5K8P8"/>
<organism evidence="5 6">
    <name type="scientific">Fistulifera solaris</name>
    <name type="common">Oleaginous diatom</name>
    <dbReference type="NCBI Taxonomy" id="1519565"/>
    <lineage>
        <taxon>Eukaryota</taxon>
        <taxon>Sar</taxon>
        <taxon>Stramenopiles</taxon>
        <taxon>Ochrophyta</taxon>
        <taxon>Bacillariophyta</taxon>
        <taxon>Bacillariophyceae</taxon>
        <taxon>Bacillariophycidae</taxon>
        <taxon>Naviculales</taxon>
        <taxon>Naviculaceae</taxon>
        <taxon>Fistulifera</taxon>
    </lineage>
</organism>
<dbReference type="GO" id="GO:0016020">
    <property type="term" value="C:membrane"/>
    <property type="evidence" value="ECO:0007669"/>
    <property type="project" value="TreeGrafter"/>
</dbReference>
<keyword evidence="2" id="KW-0223">Dioxygenase</keyword>
<evidence type="ECO:0000259" key="4">
    <source>
        <dbReference type="Pfam" id="PF05118"/>
    </source>
</evidence>
<comment type="caution">
    <text evidence="5">The sequence shown here is derived from an EMBL/GenBank/DDBJ whole genome shotgun (WGS) entry which is preliminary data.</text>
</comment>
<dbReference type="GO" id="GO:0062101">
    <property type="term" value="F:peptidyl-aspartic acid 3-dioxygenase activity"/>
    <property type="evidence" value="ECO:0007669"/>
    <property type="project" value="UniProtKB-EC"/>
</dbReference>
<dbReference type="InterPro" id="IPR007803">
    <property type="entry name" value="Asp/Arg/Pro-Hydrxlase"/>
</dbReference>
<keyword evidence="3 5" id="KW-0560">Oxidoreductase</keyword>
<dbReference type="PANTHER" id="PTHR46332:SF5">
    <property type="entry name" value="ASPARTATE BETA-HYDROXYLASE DOMAIN CONTAINING 2"/>
    <property type="match status" value="1"/>
</dbReference>
<dbReference type="OrthoDB" id="438431at2759"/>
<dbReference type="Gene3D" id="2.60.120.330">
    <property type="entry name" value="B-lactam Antibiotic, Isopenicillin N Synthase, Chain"/>
    <property type="match status" value="1"/>
</dbReference>
<gene>
    <name evidence="5" type="ORF">FisN_14Hh137</name>
</gene>
<evidence type="ECO:0000256" key="1">
    <source>
        <dbReference type="ARBA" id="ARBA00007730"/>
    </source>
</evidence>
<evidence type="ECO:0000313" key="5">
    <source>
        <dbReference type="EMBL" id="GAX22515.1"/>
    </source>
</evidence>
<name>A0A1Z5K8P8_FISSO</name>
<proteinExistence type="inferred from homology"/>
<protein>
    <submittedName>
        <fullName evidence="5">Aspartate beta-hydroxylase</fullName>
        <ecNumber evidence="5">1.14.11.16</ecNumber>
    </submittedName>
</protein>
<dbReference type="InParanoid" id="A0A1Z5K8P8"/>
<dbReference type="InterPro" id="IPR027443">
    <property type="entry name" value="IPNS-like_sf"/>
</dbReference>
<dbReference type="Pfam" id="PF05118">
    <property type="entry name" value="Asp_Arg_Hydrox"/>
    <property type="match status" value="1"/>
</dbReference>
<dbReference type="EMBL" id="BDSP01000184">
    <property type="protein sequence ID" value="GAX22515.1"/>
    <property type="molecule type" value="Genomic_DNA"/>
</dbReference>
<comment type="similarity">
    <text evidence="1">Belongs to the aspartyl/asparaginyl beta-hydroxylase family.</text>
</comment>
<evidence type="ECO:0000256" key="3">
    <source>
        <dbReference type="ARBA" id="ARBA00023002"/>
    </source>
</evidence>
<keyword evidence="6" id="KW-1185">Reference proteome</keyword>
<dbReference type="PANTHER" id="PTHR46332">
    <property type="entry name" value="ASPARTATE BETA-HYDROXYLASE DOMAIN-CONTAINING PROTEIN 2"/>
    <property type="match status" value="1"/>
</dbReference>
<accession>A0A1Z5K8P8</accession>
<dbReference type="EC" id="1.14.11.16" evidence="5"/>
<dbReference type="SUPFAM" id="SSF51197">
    <property type="entry name" value="Clavaminate synthase-like"/>
    <property type="match status" value="1"/>
</dbReference>
<evidence type="ECO:0000256" key="2">
    <source>
        <dbReference type="ARBA" id="ARBA00022964"/>
    </source>
</evidence>
<feature type="domain" description="Aspartyl/asparaginy/proline hydroxylase" evidence="4">
    <location>
        <begin position="82"/>
        <end position="249"/>
    </location>
</feature>